<organism evidence="1 2">
    <name type="scientific">Hathewaya proteolytica DSM 3090</name>
    <dbReference type="NCBI Taxonomy" id="1121331"/>
    <lineage>
        <taxon>Bacteria</taxon>
        <taxon>Bacillati</taxon>
        <taxon>Bacillota</taxon>
        <taxon>Clostridia</taxon>
        <taxon>Eubacteriales</taxon>
        <taxon>Clostridiaceae</taxon>
        <taxon>Hathewaya</taxon>
    </lineage>
</organism>
<sequence>MDKKNNAGAIASNAGDDFHLIWACKKLLDTLKPNSELTAISVEGPAWADSIEIVDEQKLYSIDLAEYHGGINFERAEHVIFSQLKYSAYQMDKPWTAAGLCTKTSTTTDNSIIRRLADTYAGFDAKFDNTSGKLTLKLVSNRKLHVDFSANIAEAVLKLKEKKYKRTGDLLKSVSPKCKDDIEKLYKTSSLTSVVFTKFLLALNFDDCGTDIRSIHRAEIIKQLGKWGAGNLRGRYDALIKHIKEMMLPESPIGFPMDKEYVLAALDTSSSEVFPAPAIIEAASNGYIKRNIKNAILDCIKENRKKIICIQATAGIGKTTFVSHLEDILPKESVAILYDCYGGGAFLQESERRHLIEVAIPQICNTLATECGTEWIIGKPTHEYEYWRLLEQRLKDAVFYVKEQNPQAVVTIIIDAADNSVIASDLFKEECFLKGLLRELLPDGVFLIITTRTERVHLIPFGGETLPISLPAFNLGESSQHIHSVFMNATDKQCKEFHLLTDGNPRLQTYLLSGATSINEMLLQIKPNGKTMESLFKEFIDVVRAEYDKLVDTDMLFSALINLPRPTPIKVLCELLSLKQDALLSISVECHNGFYMDNANIFLKDEDFETYLRIRYGNNEKTMKVIADYMYDKRTACSYCARYLHIFIDKANEFDRLVQIALDEKIDHDAIGLVQANKVMKYRIQFALKRHEMTLAQNHLLACKLVYRLIDYNAKEDALNEFLTNAPDEAVVYCDEMSVYNIFHTESNDFDSLGRSALVFSHLSSYHADARQYIKSYLAAIKLYYNKTEDVRGYHSRPSTSNIVDIAEAMLRLGESEKAVNWLCNWNPKKIETKYIYRIVHKLLKYKYTDLCGVLFSQRWTSPNKLAIVSAYISLGKEPPKAYVAYLLRLFKKINSIPASRFSYKQVLLFAEYSLHIKNTELVGELVDKFSINTRFSRVPSLYMEEEKQGFFDTLRYYAIRYVCTREAVKPIDLWDDKGKSASKQEAENKQSFTRMVDFLFPIYLLRLNCIQNSPNLLYICNETLSKMVRSSWNFHTYDKHQLLEAGLLIFVESISWANFTQNEFKELISKLINVCNTAPQFKLKLLDKLISNKYASKAAFIILESIDSSYEKYPASAKEMSEGYLSCAQMGRRIQAELGLKYFRKAIECTKGLDYESYRKLYLYKCLANKISETKGDNLELAYRIIRLSEDFCRKMGDEKNFPYQESIGAAAVLSPQSIWGSLSRLDDRDDHNGFSLQDTVSIVLTTLLNAEKISLEDTVALMGLLLPDLSSQYNELVDTILKKMTKGIPSRQKAMLEILIHDVLYNIPMDEKQYRSKCIVEYLDTNVLSPELNTDKIKSMQSFLKQIQIEKQYQFAPTKEPEKDIDIKQYLSESDISSQKILQDRLNLRTTADRELFVTEWLESLLPDQYVLSLTWLLEIIANDFYHYGSNQILKNIAAFVDSIKEWPSIEKWRNDTAIQQHFMKLFAIELLHLYDVYEDVYNTLLAIFPANGQVQYEAFLYYVANHIEIYDEQLVKTICRMSVVLSSKEALEMLHWATDNEMVHVHPASGDGADYNIKVSEIKNDKHGVEYFIWRLLGHKDKGVRCKAAHVLLRTAVLGDFDIIKSIVQFYNNPLPIWYMDEKNYFFIESARIWYLATCLRIAKTYSKSLVSIYPFFKSIACAENIVHALQRRLARDICLLLAPYCDADSIDKLSICDKCIEDDHVGGMRKYQRESTKSSESWKFSFDTTDTLRYWYDDVAEIFGCTQNEVANECDFFVAQFGVTNEQCIKWNKNFLRQEEYQKTYNDHGHIPTVETLEKYVEWHSMFYVADRYRQTKAQIADDYRSYESWLNGYLFGVNGLWCFEFRNHVPFLPFLWDFTKTIETKPNWHYFIPEHLPNTMIDNPLGISLDMIYSAHFQQSNRYIQIESAFVKKDCINQLVTELEKPNVALFDFYQKNYEYGYREKPKFFAYPTCDVITTFPDDALDKKDLLLKDYITASNYLMGVSDKLRKYLNVSQEDQLLYTRVDSNTDFPIQMYHWSEPENESGYEKHSTYGNMVIIEKECLLEILKKQNQAIVFEVSISFEDDSYRFHGTPSKPAKAKTILSLKIDEQNNEFVWGEHILPINDN</sequence>
<evidence type="ECO:0000313" key="2">
    <source>
        <dbReference type="Proteomes" id="UP000183952"/>
    </source>
</evidence>
<dbReference type="Proteomes" id="UP000183952">
    <property type="component" value="Unassembled WGS sequence"/>
</dbReference>
<accession>A0A1M6N2M2</accession>
<dbReference type="InterPro" id="IPR027417">
    <property type="entry name" value="P-loop_NTPase"/>
</dbReference>
<dbReference type="SUPFAM" id="SSF52540">
    <property type="entry name" value="P-loop containing nucleoside triphosphate hydrolases"/>
    <property type="match status" value="1"/>
</dbReference>
<reference evidence="1 2" key="1">
    <citation type="submission" date="2016-11" db="EMBL/GenBank/DDBJ databases">
        <authorList>
            <person name="Jaros S."/>
            <person name="Januszkiewicz K."/>
            <person name="Wedrychowicz H."/>
        </authorList>
    </citation>
    <scope>NUCLEOTIDE SEQUENCE [LARGE SCALE GENOMIC DNA]</scope>
    <source>
        <strain evidence="1 2">DSM 3090</strain>
    </source>
</reference>
<dbReference type="STRING" id="1121331.SAMN02745248_01240"/>
<dbReference type="EMBL" id="FRAD01000009">
    <property type="protein sequence ID" value="SHJ89961.1"/>
    <property type="molecule type" value="Genomic_DNA"/>
</dbReference>
<gene>
    <name evidence="1" type="ORF">SAMN02745248_01240</name>
</gene>
<name>A0A1M6N2M2_9CLOT</name>
<proteinExistence type="predicted"/>
<protein>
    <submittedName>
        <fullName evidence="1">NACHT domain-containing protein</fullName>
    </submittedName>
</protein>
<dbReference type="RefSeq" id="WP_178139231.1">
    <property type="nucleotide sequence ID" value="NZ_FRAD01000009.1"/>
</dbReference>
<keyword evidence="2" id="KW-1185">Reference proteome</keyword>
<evidence type="ECO:0000313" key="1">
    <source>
        <dbReference type="EMBL" id="SHJ89961.1"/>
    </source>
</evidence>